<organism evidence="3 4">
    <name type="scientific">Phenylobacterium zucineum (strain HLK1)</name>
    <dbReference type="NCBI Taxonomy" id="450851"/>
    <lineage>
        <taxon>Bacteria</taxon>
        <taxon>Pseudomonadati</taxon>
        <taxon>Pseudomonadota</taxon>
        <taxon>Alphaproteobacteria</taxon>
        <taxon>Caulobacterales</taxon>
        <taxon>Caulobacteraceae</taxon>
        <taxon>Phenylobacterium</taxon>
    </lineage>
</organism>
<dbReference type="STRING" id="450851.PHZ_c2682"/>
<dbReference type="eggNOG" id="COG5612">
    <property type="taxonomic scope" value="Bacteria"/>
</dbReference>
<feature type="region of interest" description="Disordered" evidence="1">
    <location>
        <begin position="149"/>
        <end position="176"/>
    </location>
</feature>
<dbReference type="AlphaFoldDB" id="B4RHQ0"/>
<dbReference type="EMBL" id="CP000747">
    <property type="protein sequence ID" value="ACG79091.1"/>
    <property type="molecule type" value="Genomic_DNA"/>
</dbReference>
<protein>
    <recommendedName>
        <fullName evidence="5">Periplasmic heavy metal sensor</fullName>
    </recommendedName>
</protein>
<evidence type="ECO:0000313" key="4">
    <source>
        <dbReference type="Proteomes" id="UP000001868"/>
    </source>
</evidence>
<evidence type="ECO:0000256" key="2">
    <source>
        <dbReference type="SAM" id="Phobius"/>
    </source>
</evidence>
<evidence type="ECO:0000313" key="3">
    <source>
        <dbReference type="EMBL" id="ACG79091.1"/>
    </source>
</evidence>
<dbReference type="RefSeq" id="WP_012523229.1">
    <property type="nucleotide sequence ID" value="NC_011144.1"/>
</dbReference>
<evidence type="ECO:0008006" key="5">
    <source>
        <dbReference type="Google" id="ProtNLM"/>
    </source>
</evidence>
<keyword evidence="2" id="KW-0472">Membrane</keyword>
<proteinExistence type="predicted"/>
<accession>B4RHQ0</accession>
<name>B4RHQ0_PHEZH</name>
<dbReference type="Proteomes" id="UP000001868">
    <property type="component" value="Chromosome"/>
</dbReference>
<sequence>MTSRRTLMIALFVSLAANLFAVGLLVGGYLAGPRGTPPHAARVLGLGPGPGPGAMLSAAAALSPEQRDAFRESWRAQAREARPRLREARQVRREAYQRFVREPFDASAALTDLDRARRLELEGRALADRQLVEFAATLPAADRIRFGKALAAPRASGRRGPDPGGRHGGPPALPDR</sequence>
<dbReference type="HOGENOM" id="CLU_1523769_0_0_5"/>
<gene>
    <name evidence="3" type="ordered locus">PHZ_c2682</name>
</gene>
<keyword evidence="2" id="KW-0812">Transmembrane</keyword>
<dbReference type="InterPro" id="IPR025961">
    <property type="entry name" value="Metal_resist"/>
</dbReference>
<feature type="transmembrane region" description="Helical" evidence="2">
    <location>
        <begin position="7"/>
        <end position="31"/>
    </location>
</feature>
<dbReference type="KEGG" id="pzu:PHZ_c2682"/>
<keyword evidence="2" id="KW-1133">Transmembrane helix</keyword>
<dbReference type="Pfam" id="PF13801">
    <property type="entry name" value="Metal_resist"/>
    <property type="match status" value="1"/>
</dbReference>
<reference evidence="3 4" key="1">
    <citation type="journal article" date="2008" name="BMC Genomics">
        <title>Complete genome of Phenylobacterium zucineum - a novel facultative intracellular bacterium isolated from human erythroleukemia cell line K562.</title>
        <authorList>
            <person name="Luo Y."/>
            <person name="Xu X."/>
            <person name="Ding Z."/>
            <person name="Liu Z."/>
            <person name="Zhang B."/>
            <person name="Yan Z."/>
            <person name="Sun J."/>
            <person name="Hu S."/>
            <person name="Hu X."/>
        </authorList>
    </citation>
    <scope>NUCLEOTIDE SEQUENCE [LARGE SCALE GENOMIC DNA]</scope>
    <source>
        <strain evidence="3 4">HLK1</strain>
    </source>
</reference>
<keyword evidence="4" id="KW-1185">Reference proteome</keyword>
<evidence type="ECO:0000256" key="1">
    <source>
        <dbReference type="SAM" id="MobiDB-lite"/>
    </source>
</evidence>